<organism evidence="2 3">
    <name type="scientific">Mytilus galloprovincialis</name>
    <name type="common">Mediterranean mussel</name>
    <dbReference type="NCBI Taxonomy" id="29158"/>
    <lineage>
        <taxon>Eukaryota</taxon>
        <taxon>Metazoa</taxon>
        <taxon>Spiralia</taxon>
        <taxon>Lophotrochozoa</taxon>
        <taxon>Mollusca</taxon>
        <taxon>Bivalvia</taxon>
        <taxon>Autobranchia</taxon>
        <taxon>Pteriomorphia</taxon>
        <taxon>Mytilida</taxon>
        <taxon>Mytiloidea</taxon>
        <taxon>Mytilidae</taxon>
        <taxon>Mytilinae</taxon>
        <taxon>Mytilus</taxon>
    </lineage>
</organism>
<evidence type="ECO:0000256" key="1">
    <source>
        <dbReference type="ARBA" id="ARBA00022837"/>
    </source>
</evidence>
<dbReference type="OrthoDB" id="8195376at2759"/>
<comment type="caution">
    <text evidence="2">The sequence shown here is derived from an EMBL/GenBank/DDBJ whole genome shotgun (WGS) entry which is preliminary data.</text>
</comment>
<dbReference type="PROSITE" id="PS00018">
    <property type="entry name" value="EF_HAND_1"/>
    <property type="match status" value="1"/>
</dbReference>
<evidence type="ECO:0000313" key="2">
    <source>
        <dbReference type="EMBL" id="VDI53875.1"/>
    </source>
</evidence>
<dbReference type="SUPFAM" id="SSF47473">
    <property type="entry name" value="EF-hand"/>
    <property type="match status" value="1"/>
</dbReference>
<keyword evidence="1" id="KW-0106">Calcium</keyword>
<sequence length="139" mass="16274">MTQNCAFGAITEELVRDRIVCGTNSERVKERLLRDDELTLAKAILACRADEESKHYAKIGPSRRDHEKRESNSLWKVRNNSREKKLSCIRNGMMEQFEFTTALEQRQITDNATVFHHWSIMDEDKDGIISLEEFDREKL</sequence>
<dbReference type="Proteomes" id="UP000596742">
    <property type="component" value="Unassembled WGS sequence"/>
</dbReference>
<accession>A0A8B6FQV1</accession>
<gene>
    <name evidence="2" type="ORF">MGAL_10B048524</name>
</gene>
<dbReference type="InterPro" id="IPR011992">
    <property type="entry name" value="EF-hand-dom_pair"/>
</dbReference>
<protein>
    <recommendedName>
        <fullName evidence="4">EF-hand domain-containing protein</fullName>
    </recommendedName>
</protein>
<name>A0A8B6FQV1_MYTGA</name>
<evidence type="ECO:0000313" key="3">
    <source>
        <dbReference type="Proteomes" id="UP000596742"/>
    </source>
</evidence>
<proteinExistence type="predicted"/>
<dbReference type="EMBL" id="UYJE01007340">
    <property type="protein sequence ID" value="VDI53875.1"/>
    <property type="molecule type" value="Genomic_DNA"/>
</dbReference>
<reference evidence="2" key="1">
    <citation type="submission" date="2018-11" db="EMBL/GenBank/DDBJ databases">
        <authorList>
            <person name="Alioto T."/>
            <person name="Alioto T."/>
        </authorList>
    </citation>
    <scope>NUCLEOTIDE SEQUENCE</scope>
</reference>
<keyword evidence="3" id="KW-1185">Reference proteome</keyword>
<evidence type="ECO:0008006" key="4">
    <source>
        <dbReference type="Google" id="ProtNLM"/>
    </source>
</evidence>
<dbReference type="AlphaFoldDB" id="A0A8B6FQV1"/>
<dbReference type="InterPro" id="IPR018247">
    <property type="entry name" value="EF_Hand_1_Ca_BS"/>
</dbReference>